<dbReference type="PROSITE" id="PS51257">
    <property type="entry name" value="PROKAR_LIPOPROTEIN"/>
    <property type="match status" value="1"/>
</dbReference>
<dbReference type="AlphaFoldDB" id="A0A4Q0XQD2"/>
<evidence type="ECO:0000313" key="4">
    <source>
        <dbReference type="Proteomes" id="UP000290657"/>
    </source>
</evidence>
<dbReference type="Gene3D" id="3.10.129.140">
    <property type="entry name" value="Helicobacter TNF-alpha-Inducing protein"/>
    <property type="match status" value="1"/>
</dbReference>
<dbReference type="RefSeq" id="WP_128995822.1">
    <property type="nucleotide sequence ID" value="NZ_PDKN01000003.1"/>
</dbReference>
<evidence type="ECO:0000259" key="2">
    <source>
        <dbReference type="Pfam" id="PF02169"/>
    </source>
</evidence>
<keyword evidence="4" id="KW-1185">Reference proteome</keyword>
<dbReference type="OrthoDB" id="5365688at2"/>
<dbReference type="EMBL" id="PDKN01000003">
    <property type="protein sequence ID" value="RXJ57959.1"/>
    <property type="molecule type" value="Genomic_DNA"/>
</dbReference>
<evidence type="ECO:0000313" key="3">
    <source>
        <dbReference type="EMBL" id="RXJ57959.1"/>
    </source>
</evidence>
<protein>
    <recommendedName>
        <fullName evidence="2">Lipoprotein LPP20-like domain-containing protein</fullName>
    </recommendedName>
</protein>
<comment type="caution">
    <text evidence="3">The sequence shown here is derived from an EMBL/GenBank/DDBJ whole genome shotgun (WGS) entry which is preliminary data.</text>
</comment>
<feature type="signal peptide" evidence="1">
    <location>
        <begin position="1"/>
        <end position="25"/>
    </location>
</feature>
<sequence>MKKVLLTASAAMVAASILFTGCSSKTETIQEDMTYVDPEFQGAPKWVMVPQVSGFIAEVGSAPNNAANDKSFQRAEAMADARDNLARQISTKVGNMFKSFKASTGSGADATFDKATESVSKQVASETLKGTVVKDTWISRTGNLYVLMAIDTTAVIDSAENKIKTSFKNDNALYQKFLAEKAQGELATELEKLNQ</sequence>
<proteinExistence type="predicted"/>
<keyword evidence="1" id="KW-0732">Signal</keyword>
<organism evidence="3 4">
    <name type="scientific">Candidatus Marinarcus aquaticus</name>
    <dbReference type="NCBI Taxonomy" id="2044504"/>
    <lineage>
        <taxon>Bacteria</taxon>
        <taxon>Pseudomonadati</taxon>
        <taxon>Campylobacterota</taxon>
        <taxon>Epsilonproteobacteria</taxon>
        <taxon>Campylobacterales</taxon>
        <taxon>Arcobacteraceae</taxon>
        <taxon>Candidatus Marinarcus</taxon>
    </lineage>
</organism>
<reference evidence="3 4" key="1">
    <citation type="submission" date="2017-10" db="EMBL/GenBank/DDBJ databases">
        <title>Genomics of the genus Arcobacter.</title>
        <authorList>
            <person name="Perez-Cataluna A."/>
            <person name="Figueras M.J."/>
        </authorList>
    </citation>
    <scope>NUCLEOTIDE SEQUENCE [LARGE SCALE GENOMIC DNA]</scope>
    <source>
        <strain evidence="3 4">CECT 8987</strain>
    </source>
</reference>
<evidence type="ECO:0000256" key="1">
    <source>
        <dbReference type="SAM" id="SignalP"/>
    </source>
</evidence>
<name>A0A4Q0XQD2_9BACT</name>
<gene>
    <name evidence="3" type="ORF">CRV04_05480</name>
</gene>
<dbReference type="Pfam" id="PF02169">
    <property type="entry name" value="LPP20"/>
    <property type="match status" value="1"/>
</dbReference>
<dbReference type="InterPro" id="IPR024952">
    <property type="entry name" value="LPP20-like_dom"/>
</dbReference>
<dbReference type="Proteomes" id="UP000290657">
    <property type="component" value="Unassembled WGS sequence"/>
</dbReference>
<feature type="chain" id="PRO_5020317554" description="Lipoprotein LPP20-like domain-containing protein" evidence="1">
    <location>
        <begin position="26"/>
        <end position="195"/>
    </location>
</feature>
<feature type="domain" description="Lipoprotein LPP20-like" evidence="2">
    <location>
        <begin position="44"/>
        <end position="151"/>
    </location>
</feature>
<accession>A0A4Q0XQD2</accession>